<protein>
    <recommendedName>
        <fullName evidence="2">Heterokaryon incompatibility domain-containing protein</fullName>
    </recommendedName>
</protein>
<accession>A0AAN6M8A3</accession>
<proteinExistence type="predicted"/>
<dbReference type="SUPFAM" id="SSF52540">
    <property type="entry name" value="P-loop containing nucleoside triphosphate hydrolases"/>
    <property type="match status" value="1"/>
</dbReference>
<dbReference type="Pfam" id="PF06985">
    <property type="entry name" value="HET"/>
    <property type="match status" value="1"/>
</dbReference>
<evidence type="ECO:0000259" key="2">
    <source>
        <dbReference type="Pfam" id="PF06985"/>
    </source>
</evidence>
<dbReference type="AlphaFoldDB" id="A0AAN6M8A3"/>
<keyword evidence="4" id="KW-1185">Reference proteome</keyword>
<name>A0AAN6M8A3_9PLEO</name>
<dbReference type="EMBL" id="WVTA01000002">
    <property type="protein sequence ID" value="KAK3216196.1"/>
    <property type="molecule type" value="Genomic_DNA"/>
</dbReference>
<evidence type="ECO:0000256" key="1">
    <source>
        <dbReference type="SAM" id="MobiDB-lite"/>
    </source>
</evidence>
<dbReference type="InterPro" id="IPR010730">
    <property type="entry name" value="HET"/>
</dbReference>
<feature type="region of interest" description="Disordered" evidence="1">
    <location>
        <begin position="244"/>
        <end position="267"/>
    </location>
</feature>
<organism evidence="3 4">
    <name type="scientific">Pseudopithomyces chartarum</name>
    <dbReference type="NCBI Taxonomy" id="1892770"/>
    <lineage>
        <taxon>Eukaryota</taxon>
        <taxon>Fungi</taxon>
        <taxon>Dikarya</taxon>
        <taxon>Ascomycota</taxon>
        <taxon>Pezizomycotina</taxon>
        <taxon>Dothideomycetes</taxon>
        <taxon>Pleosporomycetidae</taxon>
        <taxon>Pleosporales</taxon>
        <taxon>Massarineae</taxon>
        <taxon>Didymosphaeriaceae</taxon>
        <taxon>Pseudopithomyces</taxon>
    </lineage>
</organism>
<dbReference type="Proteomes" id="UP001280581">
    <property type="component" value="Unassembled WGS sequence"/>
</dbReference>
<dbReference type="InterPro" id="IPR027417">
    <property type="entry name" value="P-loop_NTPase"/>
</dbReference>
<evidence type="ECO:0000313" key="3">
    <source>
        <dbReference type="EMBL" id="KAK3216196.1"/>
    </source>
</evidence>
<sequence>MRLLQRLPCGTYELASFDDDHPPPYAILSHTWEAGQELSYQELVAGAGGHKKGFEKIRFCCERAEADRLQYFWVDTCCIDKTNNSELDTAINYMFRWYQRSSKCYVYLSDVSVGDHDPATFPILWADAFRRSRWFTRGWTLQELIAPDSVEFFSSEGKRLGSKITLEHRIHDITRIPISALRGLNLAEFSVEERMSWVASRVTTMKEDQAYCLFGIFGVFLPVIYGEGEEHAMRRLRMEIREQQQELEAKQTSSGSHDRQQLQTTRPSLAIPFRRDPDFVDRGTLLNELKEQCSAPAARVALVGVGGVGKSQLVIEHCYRTAERSPKTWVFWVDASNATRFALGFRDIADSVKIEGRQDPRVNIFKLVHDWLCDSKTPWLLVLDGMNDARFLVHAPIGNREQSARDSGMFCQPLRDYLPHCERGSMIITTRNRKVALELVDQRDIVAVEPMSEEDAMALLHTTVTFGESDRADAQALVHVLERNPLAIMEAAVYIKTRAATATIASYLKLFRESEAYNIEQDDDRLSVQSVESSTTLVSTFSGLTVVEKSATVELERIFQEDAELNNLYRVALKDASMEPDKLQRNIARLLQFFAKDLRREAGGDIERVASRFVQSKAQYIAQCIVEKFHDTPRDSQRPHIRVQEKKGDENGGKQGEDRFEVVEAQLQVDDVDDVAPVDEDYFEDLAMLRKFLLCSSAFQIFQARLTKFVLPKDLRRLDLDSVVTGRSIKAPFSRFRHFWISTSRILKDVLVAAGCLEPPLQPGFIRLRWQCDCGAPLFGDVQEYRIGGVSRLMERMERSINGKVTATSYGKGSSQERYIPGPIFWVREAARDFASSFSRDVNRSDMLPRHSGPNTTVTPAPVNLESPLAEDLLLLACVHQSQGGQFLRQDSIGAVGNDRQLFYFIREQLSRTLNERRPSLLLKRVTGIHFTQSLVSTSSAADKIHVSAFH</sequence>
<feature type="compositionally biased region" description="Polar residues" evidence="1">
    <location>
        <begin position="250"/>
        <end position="267"/>
    </location>
</feature>
<dbReference type="PANTHER" id="PTHR10622:SF11">
    <property type="entry name" value="HET-DOMAIN-CONTAINING PROTEIN"/>
    <property type="match status" value="1"/>
</dbReference>
<feature type="region of interest" description="Disordered" evidence="1">
    <location>
        <begin position="633"/>
        <end position="655"/>
    </location>
</feature>
<dbReference type="PANTHER" id="PTHR10622">
    <property type="entry name" value="HET DOMAIN-CONTAINING PROTEIN"/>
    <property type="match status" value="1"/>
</dbReference>
<feature type="domain" description="Heterokaryon incompatibility" evidence="2">
    <location>
        <begin position="25"/>
        <end position="112"/>
    </location>
</feature>
<evidence type="ECO:0000313" key="4">
    <source>
        <dbReference type="Proteomes" id="UP001280581"/>
    </source>
</evidence>
<reference evidence="3 4" key="1">
    <citation type="submission" date="2021-02" db="EMBL/GenBank/DDBJ databases">
        <title>Genome assembly of Pseudopithomyces chartarum.</title>
        <authorList>
            <person name="Jauregui R."/>
            <person name="Singh J."/>
            <person name="Voisey C."/>
        </authorList>
    </citation>
    <scope>NUCLEOTIDE SEQUENCE [LARGE SCALE GENOMIC DNA]</scope>
    <source>
        <strain evidence="3 4">AGR01</strain>
    </source>
</reference>
<comment type="caution">
    <text evidence="3">The sequence shown here is derived from an EMBL/GenBank/DDBJ whole genome shotgun (WGS) entry which is preliminary data.</text>
</comment>
<gene>
    <name evidence="3" type="ORF">GRF29_8g2559841</name>
</gene>
<dbReference type="Gene3D" id="3.40.50.300">
    <property type="entry name" value="P-loop containing nucleotide triphosphate hydrolases"/>
    <property type="match status" value="1"/>
</dbReference>